<dbReference type="eggNOG" id="KOG0667">
    <property type="taxonomic scope" value="Eukaryota"/>
</dbReference>
<accession>Q2H7D2</accession>
<dbReference type="OMA" id="MTSEWHE"/>
<dbReference type="SUPFAM" id="SSF56112">
    <property type="entry name" value="Protein kinase-like (PK-like)"/>
    <property type="match status" value="1"/>
</dbReference>
<feature type="domain" description="Protein kinase" evidence="6">
    <location>
        <begin position="1"/>
        <end position="183"/>
    </location>
</feature>
<sequence length="191" mass="22063">MFECNDKSALMRFEQAELDDPSPRKEVNGRVIHITRMDSYAQPRQYRAPEVILKVPWGPKIDIWNVGCLIWDMFEGRNLFDGIDRKDGVYRGRAHLAEMITLLGPPPAGFINRGNHENKFFSESVKGQWIADTEPLPPKTLEYLETSLEGADKQLLLQLMRKMLQWALEDRKTAKELAKDPWIIKHGLDCV</sequence>
<dbReference type="InterPro" id="IPR000719">
    <property type="entry name" value="Prot_kinase_dom"/>
</dbReference>
<proteinExistence type="predicted"/>
<protein>
    <recommendedName>
        <fullName evidence="6">Protein kinase domain-containing protein</fullName>
    </recommendedName>
</protein>
<evidence type="ECO:0000256" key="3">
    <source>
        <dbReference type="ARBA" id="ARBA00022741"/>
    </source>
</evidence>
<keyword evidence="8" id="KW-1185">Reference proteome</keyword>
<dbReference type="GO" id="GO:0043484">
    <property type="term" value="P:regulation of RNA splicing"/>
    <property type="evidence" value="ECO:0007669"/>
    <property type="project" value="TreeGrafter"/>
</dbReference>
<dbReference type="RefSeq" id="XP_001221528.1">
    <property type="nucleotide sequence ID" value="XM_001221527.1"/>
</dbReference>
<dbReference type="InterPro" id="IPR051175">
    <property type="entry name" value="CLK_kinases"/>
</dbReference>
<organism evidence="7 8">
    <name type="scientific">Chaetomium globosum (strain ATCC 6205 / CBS 148.51 / DSM 1962 / NBRC 6347 / NRRL 1970)</name>
    <name type="common">Soil fungus</name>
    <dbReference type="NCBI Taxonomy" id="306901"/>
    <lineage>
        <taxon>Eukaryota</taxon>
        <taxon>Fungi</taxon>
        <taxon>Dikarya</taxon>
        <taxon>Ascomycota</taxon>
        <taxon>Pezizomycotina</taxon>
        <taxon>Sordariomycetes</taxon>
        <taxon>Sordariomycetidae</taxon>
        <taxon>Sordariales</taxon>
        <taxon>Chaetomiaceae</taxon>
        <taxon>Chaetomium</taxon>
    </lineage>
</organism>
<evidence type="ECO:0000259" key="6">
    <source>
        <dbReference type="PROSITE" id="PS50011"/>
    </source>
</evidence>
<dbReference type="InParanoid" id="Q2H7D2"/>
<evidence type="ECO:0000313" key="8">
    <source>
        <dbReference type="Proteomes" id="UP000001056"/>
    </source>
</evidence>
<dbReference type="VEuPathDB" id="FungiDB:CHGG_05433"/>
<dbReference type="PANTHER" id="PTHR45646:SF11">
    <property type="entry name" value="SERINE_THREONINE-PROTEIN KINASE DOA"/>
    <property type="match status" value="1"/>
</dbReference>
<evidence type="ECO:0000256" key="4">
    <source>
        <dbReference type="ARBA" id="ARBA00022777"/>
    </source>
</evidence>
<reference evidence="8" key="1">
    <citation type="journal article" date="2015" name="Genome Announc.">
        <title>Draft genome sequence of the cellulolytic fungus Chaetomium globosum.</title>
        <authorList>
            <person name="Cuomo C.A."/>
            <person name="Untereiner W.A."/>
            <person name="Ma L.-J."/>
            <person name="Grabherr M."/>
            <person name="Birren B.W."/>
        </authorList>
    </citation>
    <scope>NUCLEOTIDE SEQUENCE [LARGE SCALE GENOMIC DNA]</scope>
    <source>
        <strain evidence="8">ATCC 6205 / CBS 148.51 / DSM 1962 / NBRC 6347 / NRRL 1970</strain>
    </source>
</reference>
<dbReference type="PANTHER" id="PTHR45646">
    <property type="entry name" value="SERINE/THREONINE-PROTEIN KINASE DOA-RELATED"/>
    <property type="match status" value="1"/>
</dbReference>
<gene>
    <name evidence="7" type="ORF">CHGG_05433</name>
</gene>
<evidence type="ECO:0000313" key="7">
    <source>
        <dbReference type="EMBL" id="EAQ88814.1"/>
    </source>
</evidence>
<keyword evidence="1" id="KW-0723">Serine/threonine-protein kinase</keyword>
<dbReference type="EMBL" id="CH408031">
    <property type="protein sequence ID" value="EAQ88814.1"/>
    <property type="molecule type" value="Genomic_DNA"/>
</dbReference>
<dbReference type="OrthoDB" id="5979581at2759"/>
<name>Q2H7D2_CHAGB</name>
<dbReference type="AlphaFoldDB" id="Q2H7D2"/>
<dbReference type="PROSITE" id="PS50011">
    <property type="entry name" value="PROTEIN_KINASE_DOM"/>
    <property type="match status" value="1"/>
</dbReference>
<evidence type="ECO:0000256" key="1">
    <source>
        <dbReference type="ARBA" id="ARBA00022527"/>
    </source>
</evidence>
<keyword evidence="2" id="KW-0808">Transferase</keyword>
<dbReference type="InterPro" id="IPR011009">
    <property type="entry name" value="Kinase-like_dom_sf"/>
</dbReference>
<dbReference type="GO" id="GO:0005524">
    <property type="term" value="F:ATP binding"/>
    <property type="evidence" value="ECO:0007669"/>
    <property type="project" value="UniProtKB-KW"/>
</dbReference>
<dbReference type="Proteomes" id="UP000001056">
    <property type="component" value="Unassembled WGS sequence"/>
</dbReference>
<keyword evidence="5" id="KW-0067">ATP-binding</keyword>
<dbReference type="GO" id="GO:0004674">
    <property type="term" value="F:protein serine/threonine kinase activity"/>
    <property type="evidence" value="ECO:0007669"/>
    <property type="project" value="UniProtKB-KW"/>
</dbReference>
<dbReference type="SMART" id="SM00220">
    <property type="entry name" value="S_TKc"/>
    <property type="match status" value="1"/>
</dbReference>
<evidence type="ECO:0000256" key="5">
    <source>
        <dbReference type="ARBA" id="ARBA00022840"/>
    </source>
</evidence>
<dbReference type="GO" id="GO:0005634">
    <property type="term" value="C:nucleus"/>
    <property type="evidence" value="ECO:0007669"/>
    <property type="project" value="TreeGrafter"/>
</dbReference>
<dbReference type="GeneID" id="4390588"/>
<dbReference type="HOGENOM" id="CLU_000288_81_11_1"/>
<dbReference type="STRING" id="306901.Q2H7D2"/>
<dbReference type="Gene3D" id="1.10.510.10">
    <property type="entry name" value="Transferase(Phosphotransferase) domain 1"/>
    <property type="match status" value="1"/>
</dbReference>
<evidence type="ECO:0000256" key="2">
    <source>
        <dbReference type="ARBA" id="ARBA00022679"/>
    </source>
</evidence>
<dbReference type="Pfam" id="PF00069">
    <property type="entry name" value="Pkinase"/>
    <property type="match status" value="1"/>
</dbReference>
<keyword evidence="3" id="KW-0547">Nucleotide-binding</keyword>
<keyword evidence="4" id="KW-0418">Kinase</keyword>